<sequence length="55" mass="5758">MNGHPFLGGMGLGIMAGAVLGMMAAPHSKDLKRTAKRAMRSMEHMAGELSSNMGL</sequence>
<keyword evidence="1" id="KW-0812">Transmembrane</keyword>
<comment type="caution">
    <text evidence="2">The sequence shown here is derived from an EMBL/GenBank/DDBJ whole genome shotgun (WGS) entry which is preliminary data.</text>
</comment>
<dbReference type="AlphaFoldDB" id="A0A9D1RVW1"/>
<name>A0A9D1RVW1_9FIRM</name>
<keyword evidence="1" id="KW-0472">Membrane</keyword>
<protein>
    <recommendedName>
        <fullName evidence="4">YtxH domain-containing protein</fullName>
    </recommendedName>
</protein>
<accession>A0A9D1RVW1</accession>
<evidence type="ECO:0000256" key="1">
    <source>
        <dbReference type="SAM" id="Phobius"/>
    </source>
</evidence>
<gene>
    <name evidence="2" type="ORF">H9868_06810</name>
</gene>
<proteinExistence type="predicted"/>
<evidence type="ECO:0000313" key="2">
    <source>
        <dbReference type="EMBL" id="HIW94238.1"/>
    </source>
</evidence>
<evidence type="ECO:0008006" key="4">
    <source>
        <dbReference type="Google" id="ProtNLM"/>
    </source>
</evidence>
<reference evidence="2" key="2">
    <citation type="submission" date="2021-04" db="EMBL/GenBank/DDBJ databases">
        <authorList>
            <person name="Gilroy R."/>
        </authorList>
    </citation>
    <scope>NUCLEOTIDE SEQUENCE</scope>
    <source>
        <strain evidence="2">ChiGjej6B6-1540</strain>
    </source>
</reference>
<organism evidence="2 3">
    <name type="scientific">Candidatus Flavonifractor merdipullorum</name>
    <dbReference type="NCBI Taxonomy" id="2838590"/>
    <lineage>
        <taxon>Bacteria</taxon>
        <taxon>Bacillati</taxon>
        <taxon>Bacillota</taxon>
        <taxon>Clostridia</taxon>
        <taxon>Eubacteriales</taxon>
        <taxon>Oscillospiraceae</taxon>
        <taxon>Flavonifractor</taxon>
    </lineage>
</organism>
<feature type="transmembrane region" description="Helical" evidence="1">
    <location>
        <begin position="6"/>
        <end position="25"/>
    </location>
</feature>
<dbReference type="EMBL" id="DXGA01000144">
    <property type="protein sequence ID" value="HIW94238.1"/>
    <property type="molecule type" value="Genomic_DNA"/>
</dbReference>
<reference evidence="2" key="1">
    <citation type="journal article" date="2021" name="PeerJ">
        <title>Extensive microbial diversity within the chicken gut microbiome revealed by metagenomics and culture.</title>
        <authorList>
            <person name="Gilroy R."/>
            <person name="Ravi A."/>
            <person name="Getino M."/>
            <person name="Pursley I."/>
            <person name="Horton D.L."/>
            <person name="Alikhan N.F."/>
            <person name="Baker D."/>
            <person name="Gharbi K."/>
            <person name="Hall N."/>
            <person name="Watson M."/>
            <person name="Adriaenssens E.M."/>
            <person name="Foster-Nyarko E."/>
            <person name="Jarju S."/>
            <person name="Secka A."/>
            <person name="Antonio M."/>
            <person name="Oren A."/>
            <person name="Chaudhuri R.R."/>
            <person name="La Ragione R."/>
            <person name="Hildebrand F."/>
            <person name="Pallen M.J."/>
        </authorList>
    </citation>
    <scope>NUCLEOTIDE SEQUENCE</scope>
    <source>
        <strain evidence="2">ChiGjej6B6-1540</strain>
    </source>
</reference>
<dbReference type="Proteomes" id="UP000824192">
    <property type="component" value="Unassembled WGS sequence"/>
</dbReference>
<keyword evidence="1" id="KW-1133">Transmembrane helix</keyword>
<evidence type="ECO:0000313" key="3">
    <source>
        <dbReference type="Proteomes" id="UP000824192"/>
    </source>
</evidence>